<evidence type="ECO:0008006" key="5">
    <source>
        <dbReference type="Google" id="ProtNLM"/>
    </source>
</evidence>
<sequence>MKANNRFSKIKKGGVILSLLFSALLFAEATEWEKELEGKEPANKKTTTSSKPKSDTAVADWEADLEKDLQDQEKREKGTEGSRGISSPVQSNQQINRSAQNLMMDAYAAIDIVGAWDRNKPRGTGERIDNQLDIRTAEFGFNGAVDQWMRANFIGAAHGENGKYFFEVHEAWVQFPFLPFNTSLKAGQMFIDVGRLNKIHSHDRAFTMTPIVHEKFIGWESAIDTGAEFSILFPWKWITQELVLGATNGRKWGHSHDAGVQKNNPLLYAHLKHFYYFGNNWGTQFGFSGIRFEPTTERKNQRLLYGADAVLRWNRSNLSEIMLMGEGWYQQEVFPSNMDPVTFQKFKSPTKDQWGAYVFVDFKFHQLWSVGFRYDYFTDKSLVDKNGDPAKNAIEAQSLQMTFHSSEFGKIRGSLERRFIQDYSKSSEEESREYRFYIQTVAVLGSHPAHSY</sequence>
<name>A0A2M9Y3R6_9LEPT</name>
<evidence type="ECO:0000313" key="4">
    <source>
        <dbReference type="Proteomes" id="UP000297891"/>
    </source>
</evidence>
<dbReference type="EMBL" id="RQFP01000014">
    <property type="protein sequence ID" value="TGK91270.1"/>
    <property type="molecule type" value="Genomic_DNA"/>
</dbReference>
<feature type="chain" id="PRO_5044383744" description="Porin" evidence="2">
    <location>
        <begin position="28"/>
        <end position="452"/>
    </location>
</feature>
<accession>A0A2M9Y3R6</accession>
<organism evidence="3 4">
    <name type="scientific">Leptospira brenneri</name>
    <dbReference type="NCBI Taxonomy" id="2023182"/>
    <lineage>
        <taxon>Bacteria</taxon>
        <taxon>Pseudomonadati</taxon>
        <taxon>Spirochaetota</taxon>
        <taxon>Spirochaetia</taxon>
        <taxon>Leptospirales</taxon>
        <taxon>Leptospiraceae</taxon>
        <taxon>Leptospira</taxon>
    </lineage>
</organism>
<feature type="compositionally biased region" description="Basic and acidic residues" evidence="1">
    <location>
        <begin position="64"/>
        <end position="80"/>
    </location>
</feature>
<keyword evidence="2" id="KW-0732">Signal</keyword>
<reference evidence="3" key="1">
    <citation type="journal article" date="2019" name="PLoS Negl. Trop. Dis.">
        <title>Revisiting the worldwide diversity of Leptospira species in the environment.</title>
        <authorList>
            <person name="Vincent A.T."/>
            <person name="Schiettekatte O."/>
            <person name="Bourhy P."/>
            <person name="Veyrier F.J."/>
            <person name="Picardeau M."/>
        </authorList>
    </citation>
    <scope>NUCLEOTIDE SEQUENCE [LARGE SCALE GENOMIC DNA]</scope>
    <source>
        <strain evidence="3">201800277</strain>
    </source>
</reference>
<dbReference type="OrthoDB" id="313982at2"/>
<dbReference type="RefSeq" id="WP_100790451.1">
    <property type="nucleotide sequence ID" value="NZ_NPDQ01000003.1"/>
</dbReference>
<proteinExistence type="predicted"/>
<feature type="signal peptide" evidence="2">
    <location>
        <begin position="1"/>
        <end position="27"/>
    </location>
</feature>
<feature type="compositionally biased region" description="Basic and acidic residues" evidence="1">
    <location>
        <begin position="33"/>
        <end position="43"/>
    </location>
</feature>
<evidence type="ECO:0000256" key="2">
    <source>
        <dbReference type="SAM" id="SignalP"/>
    </source>
</evidence>
<keyword evidence="4" id="KW-1185">Reference proteome</keyword>
<protein>
    <recommendedName>
        <fullName evidence="5">Porin</fullName>
    </recommendedName>
</protein>
<gene>
    <name evidence="3" type="ORF">EHQ30_13630</name>
</gene>
<evidence type="ECO:0000313" key="3">
    <source>
        <dbReference type="EMBL" id="TGK91270.1"/>
    </source>
</evidence>
<dbReference type="SUPFAM" id="SSF56935">
    <property type="entry name" value="Porins"/>
    <property type="match status" value="1"/>
</dbReference>
<dbReference type="AlphaFoldDB" id="A0A2M9Y3R6"/>
<comment type="caution">
    <text evidence="3">The sequence shown here is derived from an EMBL/GenBank/DDBJ whole genome shotgun (WGS) entry which is preliminary data.</text>
</comment>
<evidence type="ECO:0000256" key="1">
    <source>
        <dbReference type="SAM" id="MobiDB-lite"/>
    </source>
</evidence>
<feature type="region of interest" description="Disordered" evidence="1">
    <location>
        <begin position="33"/>
        <end position="92"/>
    </location>
</feature>
<dbReference type="Proteomes" id="UP000297891">
    <property type="component" value="Unassembled WGS sequence"/>
</dbReference>